<reference evidence="2" key="2">
    <citation type="submission" date="2021-01" db="EMBL/GenBank/DDBJ databases">
        <authorList>
            <person name="Schikora-Tamarit M.A."/>
        </authorList>
    </citation>
    <scope>NUCLEOTIDE SEQUENCE</scope>
    <source>
        <strain evidence="2">NCAIM Y.01608</strain>
    </source>
</reference>
<evidence type="ECO:0000313" key="3">
    <source>
        <dbReference type="Proteomes" id="UP000788993"/>
    </source>
</evidence>
<sequence length="138" mass="14805">MPFSQTDLSHECDRDSVNSTQLFSDGEEVQEGLGRMFSGTIATVNNRNWRVFGGDICTFLRRMSQDNGVGVAGHGSDGVLQSLALLDRGALFGNRDNTTAQSLHSSVERRGGSGGWLEKGGGQDAALQHVQNTFSLNS</sequence>
<accession>A0A9P8TE61</accession>
<keyword evidence="3" id="KW-1185">Reference proteome</keyword>
<dbReference type="AlphaFoldDB" id="A0A9P8TE61"/>
<comment type="caution">
    <text evidence="2">The sequence shown here is derived from an EMBL/GenBank/DDBJ whole genome shotgun (WGS) entry which is preliminary data.</text>
</comment>
<reference evidence="2" key="1">
    <citation type="journal article" date="2021" name="Open Biol.">
        <title>Shared evolutionary footprints suggest mitochondrial oxidative damage underlies multiple complex I losses in fungi.</title>
        <authorList>
            <person name="Schikora-Tamarit M.A."/>
            <person name="Marcet-Houben M."/>
            <person name="Nosek J."/>
            <person name="Gabaldon T."/>
        </authorList>
    </citation>
    <scope>NUCLEOTIDE SEQUENCE</scope>
    <source>
        <strain evidence="2">NCAIM Y.01608</strain>
    </source>
</reference>
<dbReference type="Proteomes" id="UP000788993">
    <property type="component" value="Unassembled WGS sequence"/>
</dbReference>
<evidence type="ECO:0000313" key="2">
    <source>
        <dbReference type="EMBL" id="KAH3675305.1"/>
    </source>
</evidence>
<gene>
    <name evidence="2" type="ORF">OGATHE_001645</name>
</gene>
<feature type="region of interest" description="Disordered" evidence="1">
    <location>
        <begin position="97"/>
        <end position="122"/>
    </location>
</feature>
<feature type="compositionally biased region" description="Gly residues" evidence="1">
    <location>
        <begin position="112"/>
        <end position="122"/>
    </location>
</feature>
<name>A0A9P8TE61_9ASCO</name>
<evidence type="ECO:0000256" key="1">
    <source>
        <dbReference type="SAM" id="MobiDB-lite"/>
    </source>
</evidence>
<organism evidence="2 3">
    <name type="scientific">Ogataea polymorpha</name>
    <dbReference type="NCBI Taxonomy" id="460523"/>
    <lineage>
        <taxon>Eukaryota</taxon>
        <taxon>Fungi</taxon>
        <taxon>Dikarya</taxon>
        <taxon>Ascomycota</taxon>
        <taxon>Saccharomycotina</taxon>
        <taxon>Pichiomycetes</taxon>
        <taxon>Pichiales</taxon>
        <taxon>Pichiaceae</taxon>
        <taxon>Ogataea</taxon>
    </lineage>
</organism>
<protein>
    <submittedName>
        <fullName evidence="2">Uncharacterized protein</fullName>
    </submittedName>
</protein>
<dbReference type="EMBL" id="JAEUBD010000382">
    <property type="protein sequence ID" value="KAH3675305.1"/>
    <property type="molecule type" value="Genomic_DNA"/>
</dbReference>
<proteinExistence type="predicted"/>